<sequence length="44" mass="4913">MKKSSVKLSQTQWFILLWLGGFLALAAIAGLFKVILIYAAPYLK</sequence>
<gene>
    <name evidence="2" type="ORF">J596_0980</name>
</gene>
<name>A0A062II81_ACIBA</name>
<evidence type="ECO:0000313" key="3">
    <source>
        <dbReference type="Proteomes" id="UP000027327"/>
    </source>
</evidence>
<protein>
    <recommendedName>
        <fullName evidence="4">DUF2474 domain-containing protein</fullName>
    </recommendedName>
</protein>
<accession>A0A062II81</accession>
<keyword evidence="1" id="KW-0812">Transmembrane</keyword>
<feature type="transmembrane region" description="Helical" evidence="1">
    <location>
        <begin position="12"/>
        <end position="40"/>
    </location>
</feature>
<evidence type="ECO:0008006" key="4">
    <source>
        <dbReference type="Google" id="ProtNLM"/>
    </source>
</evidence>
<comment type="caution">
    <text evidence="2">The sequence shown here is derived from an EMBL/GenBank/DDBJ whole genome shotgun (WGS) entry which is preliminary data.</text>
</comment>
<evidence type="ECO:0000256" key="1">
    <source>
        <dbReference type="SAM" id="Phobius"/>
    </source>
</evidence>
<organism evidence="2 3">
    <name type="scientific">Acinetobacter baumannii 21072</name>
    <dbReference type="NCBI Taxonomy" id="1310697"/>
    <lineage>
        <taxon>Bacteria</taxon>
        <taxon>Pseudomonadati</taxon>
        <taxon>Pseudomonadota</taxon>
        <taxon>Gammaproteobacteria</taxon>
        <taxon>Moraxellales</taxon>
        <taxon>Moraxellaceae</taxon>
        <taxon>Acinetobacter</taxon>
        <taxon>Acinetobacter calcoaceticus/baumannii complex</taxon>
    </lineage>
</organism>
<dbReference type="PATRIC" id="fig|1310697.3.peg.937"/>
<reference evidence="2 3" key="1">
    <citation type="submission" date="2014-04" db="EMBL/GenBank/DDBJ databases">
        <title>Comparative genomics and transcriptomics to identify genetic mechanisms underlying the emergence of carbapenem resistant Acinetobacter baumannii (CRAb).</title>
        <authorList>
            <person name="Harris A.D."/>
            <person name="Johnson K.J."/>
            <person name="George J."/>
            <person name="Nadendla S."/>
            <person name="Daugherty S.C."/>
            <person name="Parankush S."/>
            <person name="Sadzewicz L."/>
            <person name="Tallon L."/>
            <person name="Sengamalay N."/>
            <person name="Hazen T.H."/>
            <person name="Rasko D.A."/>
        </authorList>
    </citation>
    <scope>NUCLEOTIDE SEQUENCE [LARGE SCALE GENOMIC DNA]</scope>
    <source>
        <strain evidence="2 3">21072</strain>
    </source>
</reference>
<dbReference type="RefSeq" id="WP_002057738.1">
    <property type="nucleotide sequence ID" value="NZ_JMOD01000011.1"/>
</dbReference>
<dbReference type="AlphaFoldDB" id="A0A062II81"/>
<evidence type="ECO:0000313" key="2">
    <source>
        <dbReference type="EMBL" id="KCY20879.1"/>
    </source>
</evidence>
<keyword evidence="1" id="KW-1133">Transmembrane helix</keyword>
<proteinExistence type="predicted"/>
<keyword evidence="1" id="KW-0472">Membrane</keyword>
<dbReference type="EMBL" id="JMOD01000011">
    <property type="protein sequence ID" value="KCY20879.1"/>
    <property type="molecule type" value="Genomic_DNA"/>
</dbReference>
<dbReference type="Proteomes" id="UP000027327">
    <property type="component" value="Unassembled WGS sequence"/>
</dbReference>